<dbReference type="PATRIC" id="fig|1703780.3.peg.895"/>
<dbReference type="GO" id="GO:0052381">
    <property type="term" value="F:tRNA dimethylallyltransferase activity"/>
    <property type="evidence" value="ECO:0007669"/>
    <property type="project" value="UniProtKB-UniRule"/>
</dbReference>
<comment type="similarity">
    <text evidence="3 10 13">Belongs to the IPP transferase family.</text>
</comment>
<dbReference type="PANTHER" id="PTHR11088:SF60">
    <property type="entry name" value="TRNA DIMETHYLALLYLTRANSFERASE"/>
    <property type="match status" value="1"/>
</dbReference>
<evidence type="ECO:0000256" key="5">
    <source>
        <dbReference type="ARBA" id="ARBA00022694"/>
    </source>
</evidence>
<accession>A0A0S8GJF0</accession>
<evidence type="ECO:0000256" key="7">
    <source>
        <dbReference type="ARBA" id="ARBA00022840"/>
    </source>
</evidence>
<keyword evidence="5 10" id="KW-0819">tRNA processing</keyword>
<comment type="subunit">
    <text evidence="10">Monomer.</text>
</comment>
<dbReference type="SUPFAM" id="SSF52540">
    <property type="entry name" value="P-loop containing nucleoside triphosphate hydrolases"/>
    <property type="match status" value="2"/>
</dbReference>
<evidence type="ECO:0000256" key="4">
    <source>
        <dbReference type="ARBA" id="ARBA00022679"/>
    </source>
</evidence>
<comment type="cofactor">
    <cofactor evidence="1 10">
        <name>Mg(2+)</name>
        <dbReference type="ChEBI" id="CHEBI:18420"/>
    </cofactor>
</comment>
<evidence type="ECO:0000256" key="13">
    <source>
        <dbReference type="RuleBase" id="RU003785"/>
    </source>
</evidence>
<keyword evidence="4 10" id="KW-0808">Transferase</keyword>
<feature type="binding site" evidence="10">
    <location>
        <begin position="10"/>
        <end position="15"/>
    </location>
    <ligand>
        <name>substrate</name>
    </ligand>
</feature>
<name>A0A0S8GJF0_UNCW3</name>
<evidence type="ECO:0000313" key="14">
    <source>
        <dbReference type="EMBL" id="KPK73171.1"/>
    </source>
</evidence>
<feature type="site" description="Interaction with substrate tRNA" evidence="10">
    <location>
        <position position="99"/>
    </location>
</feature>
<evidence type="ECO:0000256" key="2">
    <source>
        <dbReference type="ARBA" id="ARBA00003213"/>
    </source>
</evidence>
<dbReference type="EMBL" id="LJUO01000014">
    <property type="protein sequence ID" value="KPK73171.1"/>
    <property type="molecule type" value="Genomic_DNA"/>
</dbReference>
<dbReference type="EC" id="2.5.1.75" evidence="10"/>
<evidence type="ECO:0000256" key="1">
    <source>
        <dbReference type="ARBA" id="ARBA00001946"/>
    </source>
</evidence>
<gene>
    <name evidence="10" type="primary">miaA</name>
    <name evidence="14" type="ORF">AMJ87_02580</name>
</gene>
<dbReference type="Proteomes" id="UP000051096">
    <property type="component" value="Unassembled WGS sequence"/>
</dbReference>
<evidence type="ECO:0000313" key="15">
    <source>
        <dbReference type="Proteomes" id="UP000051096"/>
    </source>
</evidence>
<dbReference type="InterPro" id="IPR018022">
    <property type="entry name" value="IPT"/>
</dbReference>
<dbReference type="NCBIfam" id="TIGR00174">
    <property type="entry name" value="miaA"/>
    <property type="match status" value="1"/>
</dbReference>
<dbReference type="Gene3D" id="1.10.20.140">
    <property type="match status" value="1"/>
</dbReference>
<dbReference type="Pfam" id="PF01715">
    <property type="entry name" value="IPPT"/>
    <property type="match status" value="1"/>
</dbReference>
<feature type="region of interest" description="Interaction with substrate tRNA" evidence="10">
    <location>
        <begin position="157"/>
        <end position="161"/>
    </location>
</feature>
<evidence type="ECO:0000256" key="10">
    <source>
        <dbReference type="HAMAP-Rule" id="MF_00185"/>
    </source>
</evidence>
<dbReference type="GO" id="GO:0006400">
    <property type="term" value="P:tRNA modification"/>
    <property type="evidence" value="ECO:0007669"/>
    <property type="project" value="TreeGrafter"/>
</dbReference>
<dbReference type="HAMAP" id="MF_00185">
    <property type="entry name" value="IPP_trans"/>
    <property type="match status" value="1"/>
</dbReference>
<keyword evidence="7 10" id="KW-0067">ATP-binding</keyword>
<dbReference type="AlphaFoldDB" id="A0A0S8GJF0"/>
<comment type="caution">
    <text evidence="10">Lacks conserved residue(s) required for the propagation of feature annotation.</text>
</comment>
<comment type="caution">
    <text evidence="14">The sequence shown here is derived from an EMBL/GenBank/DDBJ whole genome shotgun (WGS) entry which is preliminary data.</text>
</comment>
<protein>
    <recommendedName>
        <fullName evidence="10">tRNA dimethylallyltransferase</fullName>
        <ecNumber evidence="10">2.5.1.75</ecNumber>
    </recommendedName>
    <alternativeName>
        <fullName evidence="10">Dimethylallyl diphosphate:tRNA dimethylallyltransferase</fullName>
        <shortName evidence="10">DMAPP:tRNA dimethylallyltransferase</shortName>
        <shortName evidence="10">DMATase</shortName>
    </alternativeName>
    <alternativeName>
        <fullName evidence="10">Isopentenyl-diphosphate:tRNA isopentenyltransferase</fullName>
        <shortName evidence="10">IPP transferase</shortName>
        <shortName evidence="10">IPPT</shortName>
        <shortName evidence="10">IPTase</shortName>
    </alternativeName>
</protein>
<proteinExistence type="inferred from homology"/>
<reference evidence="14 15" key="1">
    <citation type="journal article" date="2015" name="Microbiome">
        <title>Genomic resolution of linkages in carbon, nitrogen, and sulfur cycling among widespread estuary sediment bacteria.</title>
        <authorList>
            <person name="Baker B.J."/>
            <person name="Lazar C.S."/>
            <person name="Teske A.P."/>
            <person name="Dick G.J."/>
        </authorList>
    </citation>
    <scope>NUCLEOTIDE SEQUENCE [LARGE SCALE GENOMIC DNA]</scope>
    <source>
        <strain evidence="14">SM23_60</strain>
    </source>
</reference>
<evidence type="ECO:0000256" key="11">
    <source>
        <dbReference type="RuleBase" id="RU003783"/>
    </source>
</evidence>
<evidence type="ECO:0000256" key="8">
    <source>
        <dbReference type="ARBA" id="ARBA00022842"/>
    </source>
</evidence>
<sequence>MMVLTIVGPTAVGKTRIAIALALKISGEIISADSRQIYRDLNIGTAKPNAQEQRRVRFHLIDCVPPDESYSCGQFARDAEQKIKEISGRGHTPIVCGGTGLYIRALFHPLHKLPESDERTKAKLLTEYKKYGIEHLYARLLRVDPEWAQKITPQDKQRILRGLEVYEISGKTITALIQTTRKKSLFLPHYVGLTMPRAELYDRIDQRFDRMIEQGLVEEVRTLLDKGLDPASSALRTIGYKEIVEYVSGILTLDQAVEKAKRRTRNYAKRQLSWFKSIKGIEWYDARDPELTNTLISSYQRNQETPNPKD</sequence>
<comment type="catalytic activity">
    <reaction evidence="9 10 11">
        <text>adenosine(37) in tRNA + dimethylallyl diphosphate = N(6)-dimethylallyladenosine(37) in tRNA + diphosphate</text>
        <dbReference type="Rhea" id="RHEA:26482"/>
        <dbReference type="Rhea" id="RHEA-COMP:10162"/>
        <dbReference type="Rhea" id="RHEA-COMP:10375"/>
        <dbReference type="ChEBI" id="CHEBI:33019"/>
        <dbReference type="ChEBI" id="CHEBI:57623"/>
        <dbReference type="ChEBI" id="CHEBI:74411"/>
        <dbReference type="ChEBI" id="CHEBI:74415"/>
        <dbReference type="EC" id="2.5.1.75"/>
    </reaction>
</comment>
<organism evidence="14 15">
    <name type="scientific">candidate division WOR_3 bacterium SM23_60</name>
    <dbReference type="NCBI Taxonomy" id="1703780"/>
    <lineage>
        <taxon>Bacteria</taxon>
        <taxon>Bacteria division WOR-3</taxon>
    </lineage>
</organism>
<dbReference type="InterPro" id="IPR027417">
    <property type="entry name" value="P-loop_NTPase"/>
</dbReference>
<dbReference type="GO" id="GO:0005524">
    <property type="term" value="F:ATP binding"/>
    <property type="evidence" value="ECO:0007669"/>
    <property type="project" value="UniProtKB-UniRule"/>
</dbReference>
<dbReference type="Gene3D" id="3.40.50.300">
    <property type="entry name" value="P-loop containing nucleotide triphosphate hydrolases"/>
    <property type="match status" value="1"/>
</dbReference>
<feature type="region of interest" description="Interaction with substrate tRNA" evidence="10">
    <location>
        <begin position="33"/>
        <end position="36"/>
    </location>
</feature>
<evidence type="ECO:0000256" key="12">
    <source>
        <dbReference type="RuleBase" id="RU003784"/>
    </source>
</evidence>
<dbReference type="InterPro" id="IPR039657">
    <property type="entry name" value="Dimethylallyltransferase"/>
</dbReference>
<evidence type="ECO:0000256" key="3">
    <source>
        <dbReference type="ARBA" id="ARBA00005842"/>
    </source>
</evidence>
<feature type="binding site" evidence="10">
    <location>
        <begin position="8"/>
        <end position="15"/>
    </location>
    <ligand>
        <name>ATP</name>
        <dbReference type="ChEBI" id="CHEBI:30616"/>
    </ligand>
</feature>
<dbReference type="PANTHER" id="PTHR11088">
    <property type="entry name" value="TRNA DIMETHYLALLYLTRANSFERASE"/>
    <property type="match status" value="1"/>
</dbReference>
<keyword evidence="8 10" id="KW-0460">Magnesium</keyword>
<keyword evidence="6 10" id="KW-0547">Nucleotide-binding</keyword>
<evidence type="ECO:0000256" key="6">
    <source>
        <dbReference type="ARBA" id="ARBA00022741"/>
    </source>
</evidence>
<evidence type="ECO:0000256" key="9">
    <source>
        <dbReference type="ARBA" id="ARBA00049563"/>
    </source>
</evidence>
<comment type="function">
    <text evidence="2 10 12">Catalyzes the transfer of a dimethylallyl group onto the adenine at position 37 in tRNAs that read codons beginning with uridine, leading to the formation of N6-(dimethylallyl)adenosine (i(6)A).</text>
</comment>